<dbReference type="EMBL" id="PDEV01000011">
    <property type="protein sequence ID" value="PEN14717.1"/>
    <property type="molecule type" value="Genomic_DNA"/>
</dbReference>
<protein>
    <submittedName>
        <fullName evidence="1">Phage head morphogenesis protein</fullName>
    </submittedName>
</protein>
<sequence>QLAQLPVDPEWRNATFGPDWSLPPDALDKPNEQGFVDPRQYQYPVAWNIPGRHVFRGHVSWDLLKEAADQPLFRACIEIRKQRISTLDWCFRISPQYAAKMAKSSGKSQQEIEEDLRKQYQDEIDELTAFWQVPDRKNGYEFSDWMNLVQEEQLTWDALAIFPSRTYGGDLTNLTVLDGSTIKPLLDEKGGRPTPPFPAYQQILYGYPRGDYTADTVDRDGKLVVPDAY</sequence>
<gene>
    <name evidence="1" type="ORF">CRM92_10500</name>
</gene>
<dbReference type="Proteomes" id="UP000219947">
    <property type="component" value="Unassembled WGS sequence"/>
</dbReference>
<evidence type="ECO:0000313" key="1">
    <source>
        <dbReference type="EMBL" id="PEN14717.1"/>
    </source>
</evidence>
<feature type="non-terminal residue" evidence="1">
    <location>
        <position position="229"/>
    </location>
</feature>
<proteinExistence type="predicted"/>
<evidence type="ECO:0000313" key="2">
    <source>
        <dbReference type="Proteomes" id="UP000219947"/>
    </source>
</evidence>
<dbReference type="AlphaFoldDB" id="A0A2A8D1N1"/>
<reference evidence="1" key="1">
    <citation type="submission" date="2017-10" db="EMBL/GenBank/DDBJ databases">
        <title>Kefir isolates.</title>
        <authorList>
            <person name="Kim Y."/>
            <person name="Blasche S."/>
        </authorList>
    </citation>
    <scope>NUCLEOTIDE SEQUENCE [LARGE SCALE GENOMIC DNA]</scope>
    <source>
        <strain evidence="1">OG2-2</strain>
    </source>
</reference>
<keyword evidence="2" id="KW-1185">Reference proteome</keyword>
<name>A0A2A8D1N1_9MICC</name>
<organism evidence="1 2">
    <name type="scientific">Rothia dentocariosa</name>
    <dbReference type="NCBI Taxonomy" id="2047"/>
    <lineage>
        <taxon>Bacteria</taxon>
        <taxon>Bacillati</taxon>
        <taxon>Actinomycetota</taxon>
        <taxon>Actinomycetes</taxon>
        <taxon>Micrococcales</taxon>
        <taxon>Micrococcaceae</taxon>
        <taxon>Rothia</taxon>
    </lineage>
</organism>
<accession>A0A2A8D1N1</accession>
<feature type="non-terminal residue" evidence="1">
    <location>
        <position position="1"/>
    </location>
</feature>
<comment type="caution">
    <text evidence="1">The sequence shown here is derived from an EMBL/GenBank/DDBJ whole genome shotgun (WGS) entry which is preliminary data.</text>
</comment>